<evidence type="ECO:0000313" key="2">
    <source>
        <dbReference type="Proteomes" id="UP000001887"/>
    </source>
</evidence>
<dbReference type="EMBL" id="CP001848">
    <property type="protein sequence ID" value="ADB15669.1"/>
    <property type="molecule type" value="Genomic_DNA"/>
</dbReference>
<protein>
    <submittedName>
        <fullName evidence="1">Uncharacterized protein</fullName>
    </submittedName>
</protein>
<keyword evidence="2" id="KW-1185">Reference proteome</keyword>
<proteinExistence type="predicted"/>
<dbReference type="HOGENOM" id="CLU_1353593_0_0_0"/>
<sequence length="202" mass="22819" precursor="true">MLMRSLLIGLVGLLAFVDNYSLAMAHEPQLTLVEARESDDVKIQLRIAGENRIPQGETFAIELVIMPKKSGKMLYQPRFNRLLPPCGSLALFDSEKRYLGDVFLRTGGSFIYPGPQDWVPLTDQPIVVRGEYCSDRLGELEALPPGQYYVQLTFHAGVIADRRDDLKNDLLRHAAWDNFRNKGRQHLTGPCTSAVEFTITRQ</sequence>
<reference evidence="1 2" key="1">
    <citation type="journal article" date="2009" name="Stand. Genomic Sci.">
        <title>Complete genome sequence of Pirellula staleyi type strain (ATCC 27377).</title>
        <authorList>
            <person name="Clum A."/>
            <person name="Tindall B.J."/>
            <person name="Sikorski J."/>
            <person name="Ivanova N."/>
            <person name="Mavrommatis K."/>
            <person name="Lucas S."/>
            <person name="Glavina del Rio T."/>
            <person name="Nolan M."/>
            <person name="Chen F."/>
            <person name="Tice H."/>
            <person name="Pitluck S."/>
            <person name="Cheng J.F."/>
            <person name="Chertkov O."/>
            <person name="Brettin T."/>
            <person name="Han C."/>
            <person name="Detter J.C."/>
            <person name="Kuske C."/>
            <person name="Bruce D."/>
            <person name="Goodwin L."/>
            <person name="Ovchinikova G."/>
            <person name="Pati A."/>
            <person name="Mikhailova N."/>
            <person name="Chen A."/>
            <person name="Palaniappan K."/>
            <person name="Land M."/>
            <person name="Hauser L."/>
            <person name="Chang Y.J."/>
            <person name="Jeffries C.D."/>
            <person name="Chain P."/>
            <person name="Rohde M."/>
            <person name="Goker M."/>
            <person name="Bristow J."/>
            <person name="Eisen J.A."/>
            <person name="Markowitz V."/>
            <person name="Hugenholtz P."/>
            <person name="Kyrpides N.C."/>
            <person name="Klenk H.P."/>
            <person name="Lapidus A."/>
        </authorList>
    </citation>
    <scope>NUCLEOTIDE SEQUENCE [LARGE SCALE GENOMIC DNA]</scope>
    <source>
        <strain evidence="2">ATCC 27377 / DSM 6068 / ICPB 4128</strain>
    </source>
</reference>
<gene>
    <name evidence="1" type="ordered locus">Psta_0985</name>
</gene>
<dbReference type="KEGG" id="psl:Psta_0985"/>
<evidence type="ECO:0000313" key="1">
    <source>
        <dbReference type="EMBL" id="ADB15669.1"/>
    </source>
</evidence>
<name>D2R7H3_PIRSD</name>
<dbReference type="AlphaFoldDB" id="D2R7H3"/>
<accession>D2R7H3</accession>
<dbReference type="Proteomes" id="UP000001887">
    <property type="component" value="Chromosome"/>
</dbReference>
<organism evidence="1 2">
    <name type="scientific">Pirellula staleyi (strain ATCC 27377 / DSM 6068 / ICPB 4128)</name>
    <name type="common">Pirella staleyi</name>
    <dbReference type="NCBI Taxonomy" id="530564"/>
    <lineage>
        <taxon>Bacteria</taxon>
        <taxon>Pseudomonadati</taxon>
        <taxon>Planctomycetota</taxon>
        <taxon>Planctomycetia</taxon>
        <taxon>Pirellulales</taxon>
        <taxon>Pirellulaceae</taxon>
        <taxon>Pirellula</taxon>
    </lineage>
</organism>